<proteinExistence type="predicted"/>
<organism evidence="1 2">
    <name type="scientific">Gordonia cholesterolivorans</name>
    <dbReference type="NCBI Taxonomy" id="559625"/>
    <lineage>
        <taxon>Bacteria</taxon>
        <taxon>Bacillati</taxon>
        <taxon>Actinomycetota</taxon>
        <taxon>Actinomycetes</taxon>
        <taxon>Mycobacteriales</taxon>
        <taxon>Gordoniaceae</taxon>
        <taxon>Gordonia</taxon>
    </lineage>
</organism>
<protein>
    <submittedName>
        <fullName evidence="1">Uncharacterized protein</fullName>
    </submittedName>
</protein>
<evidence type="ECO:0000313" key="2">
    <source>
        <dbReference type="Proteomes" id="UP001501170"/>
    </source>
</evidence>
<reference evidence="2" key="1">
    <citation type="journal article" date="2019" name="Int. J. Syst. Evol. Microbiol.">
        <title>The Global Catalogue of Microorganisms (GCM) 10K type strain sequencing project: providing services to taxonomists for standard genome sequencing and annotation.</title>
        <authorList>
            <consortium name="The Broad Institute Genomics Platform"/>
            <consortium name="The Broad Institute Genome Sequencing Center for Infectious Disease"/>
            <person name="Wu L."/>
            <person name="Ma J."/>
        </authorList>
    </citation>
    <scope>NUCLEOTIDE SEQUENCE [LARGE SCALE GENOMIC DNA]</scope>
    <source>
        <strain evidence="2">JCM 16227</strain>
    </source>
</reference>
<dbReference type="EMBL" id="BAAARB010000002">
    <property type="protein sequence ID" value="GAA2369674.1"/>
    <property type="molecule type" value="Genomic_DNA"/>
</dbReference>
<sequence length="488" mass="51786">MTPARTTTGRARLFYITVVTLAVAALVTASAIPVVGDPAAVAFARGSIRVVDDAGAPGSVLVSRELFASSPTAVVVAPTARESERRAAAEAARVNGVPVFAVDDTNSRTVAAELERLGVERAVRVGRVPALPVPVTDDVRLLAGGAATRGEGTVVLLSAAGDDAIATAEAAHAEVAAVPSPDPRSSGRAVNLVKARPGAPILAVGSGFGDPRLLARRVELARSLPELPGGGQLMFPGRRVVALYGSPGAPELGPLGRQSISASIRRAKAVAAQYDRLSPVPVVPGFEIIVTVASADPGPGGNYTSALDVAAVRPWVDAARKAGVYVTLDLQPGRMDFLDQAKMYRELLLQPHVGLALDPEWRLKPNQVHLQQIGSVSPAEVNRVSTWLADLVKSRNLPQKAFVLHQFDADMLGDRSKIDTSRTELAFLVHADGHGVPNVKMQTWNRIVAGLPPRTWLGWKNFYTEDKPMFSPRRTMNVDPVPWFVSYQ</sequence>
<accession>A0ABP5U642</accession>
<name>A0ABP5U642_9ACTN</name>
<comment type="caution">
    <text evidence="1">The sequence shown here is derived from an EMBL/GenBank/DDBJ whole genome shotgun (WGS) entry which is preliminary data.</text>
</comment>
<evidence type="ECO:0000313" key="1">
    <source>
        <dbReference type="EMBL" id="GAA2369674.1"/>
    </source>
</evidence>
<dbReference type="Proteomes" id="UP001501170">
    <property type="component" value="Unassembled WGS sequence"/>
</dbReference>
<gene>
    <name evidence="1" type="ORF">GCM10009855_06240</name>
</gene>
<keyword evidence="2" id="KW-1185">Reference proteome</keyword>
<dbReference type="RefSeq" id="WP_006897379.1">
    <property type="nucleotide sequence ID" value="NZ_BAAARB010000002.1"/>
</dbReference>